<gene>
    <name evidence="2" type="ORF">L249_7998</name>
</gene>
<feature type="compositionally biased region" description="Low complexity" evidence="1">
    <location>
        <begin position="177"/>
        <end position="193"/>
    </location>
</feature>
<name>A0A367LHT8_9HYPO</name>
<organism evidence="2 3">
    <name type="scientific">Ophiocordyceps polyrhachis-furcata BCC 54312</name>
    <dbReference type="NCBI Taxonomy" id="1330021"/>
    <lineage>
        <taxon>Eukaryota</taxon>
        <taxon>Fungi</taxon>
        <taxon>Dikarya</taxon>
        <taxon>Ascomycota</taxon>
        <taxon>Pezizomycotina</taxon>
        <taxon>Sordariomycetes</taxon>
        <taxon>Hypocreomycetidae</taxon>
        <taxon>Hypocreales</taxon>
        <taxon>Ophiocordycipitaceae</taxon>
        <taxon>Ophiocordyceps</taxon>
    </lineage>
</organism>
<comment type="caution">
    <text evidence="2">The sequence shown here is derived from an EMBL/GenBank/DDBJ whole genome shotgun (WGS) entry which is preliminary data.</text>
</comment>
<evidence type="ECO:0000313" key="2">
    <source>
        <dbReference type="EMBL" id="RCI14003.1"/>
    </source>
</evidence>
<dbReference type="OrthoDB" id="4927564at2759"/>
<evidence type="ECO:0000256" key="1">
    <source>
        <dbReference type="SAM" id="MobiDB-lite"/>
    </source>
</evidence>
<feature type="region of interest" description="Disordered" evidence="1">
    <location>
        <begin position="170"/>
        <end position="193"/>
    </location>
</feature>
<sequence>MYLLFTREEVPTSTFHALRSPSPPPQKNSSLTEGQKHPLIFFHPISSIRLDHLPRIRIMATASGFGDHDKLAAAKELAQSFKPAKAKGYRPVQNVPKRPTMSFEAEGSCQTLGASVPQPSQRHYVGLGKFGAPTQKMNQKQLVGKSGLEFLRRVDNTEDPVAAEVEETMAAKDSGKTAAIRASPPAATATTTPLEPKGESLVIQAKPKNIAKGSLLETFYAVVEDSESSSNVASPAEMKQETLIDFDDGAGGVDVLASTIPKTLTLLVPTPAASTPSPIVDVSEVKPQKVVDEKPSVHVSDEKPKAGHLAQSIHAKKSTLCPKASNFTPKQRVESPVRQPESVVEVEAEAAAQPIHRRNTSVEIVPARTEISAPATLSTSAQVYQTIIPVPLLISVLPVTAAYQPTPSTTCQRDETSTQPLRPVEVNGGLKASRWASRRRSKMFAAAGVHLRQLKSVLYPAASACL</sequence>
<protein>
    <submittedName>
        <fullName evidence="2">Uncharacterized protein</fullName>
    </submittedName>
</protein>
<dbReference type="Proteomes" id="UP000253664">
    <property type="component" value="Unassembled WGS sequence"/>
</dbReference>
<dbReference type="STRING" id="1330021.A0A367LHT8"/>
<accession>A0A367LHT8</accession>
<keyword evidence="3" id="KW-1185">Reference proteome</keyword>
<dbReference type="AlphaFoldDB" id="A0A367LHT8"/>
<evidence type="ECO:0000313" key="3">
    <source>
        <dbReference type="Proteomes" id="UP000253664"/>
    </source>
</evidence>
<proteinExistence type="predicted"/>
<feature type="non-terminal residue" evidence="2">
    <location>
        <position position="466"/>
    </location>
</feature>
<reference evidence="2 3" key="1">
    <citation type="journal article" date="2015" name="BMC Genomics">
        <title>Insights from the genome of Ophiocordyceps polyrhachis-furcata to pathogenicity and host specificity in insect fungi.</title>
        <authorList>
            <person name="Wichadakul D."/>
            <person name="Kobmoo N."/>
            <person name="Ingsriswang S."/>
            <person name="Tangphatsornruang S."/>
            <person name="Chantasingh D."/>
            <person name="Luangsa-ard J.J."/>
            <person name="Eurwilaichitr L."/>
        </authorList>
    </citation>
    <scope>NUCLEOTIDE SEQUENCE [LARGE SCALE GENOMIC DNA]</scope>
    <source>
        <strain evidence="2 3">BCC 54312</strain>
    </source>
</reference>
<dbReference type="EMBL" id="LKCN02000005">
    <property type="protein sequence ID" value="RCI14003.1"/>
    <property type="molecule type" value="Genomic_DNA"/>
</dbReference>